<feature type="region of interest" description="Disordered" evidence="1">
    <location>
        <begin position="134"/>
        <end position="341"/>
    </location>
</feature>
<evidence type="ECO:0000256" key="1">
    <source>
        <dbReference type="SAM" id="MobiDB-lite"/>
    </source>
</evidence>
<comment type="caution">
    <text evidence="2">The sequence shown here is derived from an EMBL/GenBank/DDBJ whole genome shotgun (WGS) entry which is preliminary data.</text>
</comment>
<proteinExistence type="predicted"/>
<sequence>MATVAHWRNGVSKARVGNFRCKKHPDAVWFFWCSWSPATLKKTHGAPAMQAHPIDCCTIPLGLAWASPSSAAGSMGWTCRAKAEQKQKHMAAAGVHDKGDVGWQGAQRQQWLNPGFPSLAASQEVVGEEMGRLRARASERGNGIRPRLPGQKIERKREKKEREREREGEKERETRKRERGKDRKREKERKKKEREKEGKREGTDKKVKKEKGRKEEKGRKGIDKARGGWKEGTERKREGGKRERKREKKERGNERDRKKEGGRRNEWDTEGGREREREKEKKKERERKREREREKEETRKKKEKRERKRKRERKKKDRQRKRDEFVAPRTQWTEKVWEPLP</sequence>
<dbReference type="GO" id="GO:0032259">
    <property type="term" value="P:methylation"/>
    <property type="evidence" value="ECO:0007669"/>
    <property type="project" value="UniProtKB-KW"/>
</dbReference>
<dbReference type="AlphaFoldDB" id="V8N959"/>
<feature type="compositionally biased region" description="Basic and acidic residues" evidence="1">
    <location>
        <begin position="249"/>
        <end position="300"/>
    </location>
</feature>
<keyword evidence="2" id="KW-0808">Transferase</keyword>
<feature type="compositionally biased region" description="Basic residues" evidence="1">
    <location>
        <begin position="301"/>
        <end position="319"/>
    </location>
</feature>
<dbReference type="EMBL" id="AZIM01006481">
    <property type="protein sequence ID" value="ETE58640.1"/>
    <property type="molecule type" value="Genomic_DNA"/>
</dbReference>
<feature type="compositionally biased region" description="Basic and acidic residues" evidence="1">
    <location>
        <begin position="152"/>
        <end position="185"/>
    </location>
</feature>
<reference evidence="2 3" key="1">
    <citation type="journal article" date="2013" name="Proc. Natl. Acad. Sci. U.S.A.">
        <title>The king cobra genome reveals dynamic gene evolution and adaptation in the snake venom system.</title>
        <authorList>
            <person name="Vonk F.J."/>
            <person name="Casewell N.R."/>
            <person name="Henkel C.V."/>
            <person name="Heimberg A.M."/>
            <person name="Jansen H.J."/>
            <person name="McCleary R.J."/>
            <person name="Kerkkamp H.M."/>
            <person name="Vos R.A."/>
            <person name="Guerreiro I."/>
            <person name="Calvete J.J."/>
            <person name="Wuster W."/>
            <person name="Woods A.E."/>
            <person name="Logan J.M."/>
            <person name="Harrison R.A."/>
            <person name="Castoe T.A."/>
            <person name="de Koning A.P."/>
            <person name="Pollock D.D."/>
            <person name="Yandell M."/>
            <person name="Calderon D."/>
            <person name="Renjifo C."/>
            <person name="Currier R.B."/>
            <person name="Salgado D."/>
            <person name="Pla D."/>
            <person name="Sanz L."/>
            <person name="Hyder A.S."/>
            <person name="Ribeiro J.M."/>
            <person name="Arntzen J.W."/>
            <person name="van den Thillart G.E."/>
            <person name="Boetzer M."/>
            <person name="Pirovano W."/>
            <person name="Dirks R.P."/>
            <person name="Spaink H.P."/>
            <person name="Duboule D."/>
            <person name="McGlinn E."/>
            <person name="Kini R.M."/>
            <person name="Richardson M.K."/>
        </authorList>
    </citation>
    <scope>NUCLEOTIDE SEQUENCE</scope>
    <source>
        <tissue evidence="2">Blood</tissue>
    </source>
</reference>
<feature type="non-terminal residue" evidence="2">
    <location>
        <position position="1"/>
    </location>
</feature>
<evidence type="ECO:0000313" key="3">
    <source>
        <dbReference type="Proteomes" id="UP000018936"/>
    </source>
</evidence>
<evidence type="ECO:0000313" key="2">
    <source>
        <dbReference type="EMBL" id="ETE58640.1"/>
    </source>
</evidence>
<keyword evidence="3" id="KW-1185">Reference proteome</keyword>
<keyword evidence="2" id="KW-0489">Methyltransferase</keyword>
<dbReference type="Proteomes" id="UP000018936">
    <property type="component" value="Unassembled WGS sequence"/>
</dbReference>
<protein>
    <submittedName>
        <fullName evidence="2">Histone-lysine N-methyltransferase, H3 lysine-79 specific</fullName>
    </submittedName>
</protein>
<name>V8N959_OPHHA</name>
<dbReference type="GO" id="GO:0008168">
    <property type="term" value="F:methyltransferase activity"/>
    <property type="evidence" value="ECO:0007669"/>
    <property type="project" value="UniProtKB-KW"/>
</dbReference>
<accession>V8N959</accession>
<feature type="compositionally biased region" description="Basic and acidic residues" evidence="1">
    <location>
        <begin position="194"/>
        <end position="241"/>
    </location>
</feature>
<gene>
    <name evidence="2" type="primary">dotA</name>
    <name evidence="2" type="ORF">L345_15638</name>
</gene>
<organism evidence="2 3">
    <name type="scientific">Ophiophagus hannah</name>
    <name type="common">King cobra</name>
    <name type="synonym">Naja hannah</name>
    <dbReference type="NCBI Taxonomy" id="8665"/>
    <lineage>
        <taxon>Eukaryota</taxon>
        <taxon>Metazoa</taxon>
        <taxon>Chordata</taxon>
        <taxon>Craniata</taxon>
        <taxon>Vertebrata</taxon>
        <taxon>Euteleostomi</taxon>
        <taxon>Lepidosauria</taxon>
        <taxon>Squamata</taxon>
        <taxon>Bifurcata</taxon>
        <taxon>Unidentata</taxon>
        <taxon>Episquamata</taxon>
        <taxon>Toxicofera</taxon>
        <taxon>Serpentes</taxon>
        <taxon>Colubroidea</taxon>
        <taxon>Elapidae</taxon>
        <taxon>Elapinae</taxon>
        <taxon>Ophiophagus</taxon>
    </lineage>
</organism>